<name>A0ABV6DAJ7_9HYPH</name>
<dbReference type="SUPFAM" id="SSF159594">
    <property type="entry name" value="XCC0632-like"/>
    <property type="match status" value="1"/>
</dbReference>
<dbReference type="InterPro" id="IPR005586">
    <property type="entry name" value="ABC_trans_aux"/>
</dbReference>
<keyword evidence="2" id="KW-0449">Lipoprotein</keyword>
<keyword evidence="3" id="KW-1185">Reference proteome</keyword>
<dbReference type="PROSITE" id="PS51257">
    <property type="entry name" value="PROKAR_LIPOPROTEIN"/>
    <property type="match status" value="1"/>
</dbReference>
<dbReference type="Pfam" id="PF03886">
    <property type="entry name" value="ABC_trans_aux"/>
    <property type="match status" value="1"/>
</dbReference>
<feature type="domain" description="ABC-type transport auxiliary lipoprotein component" evidence="1">
    <location>
        <begin position="33"/>
        <end position="193"/>
    </location>
</feature>
<gene>
    <name evidence="2" type="ORF">ACFFJ2_14640</name>
</gene>
<organism evidence="2 3">
    <name type="scientific">Chelativorans intermedius</name>
    <dbReference type="NCBI Taxonomy" id="515947"/>
    <lineage>
        <taxon>Bacteria</taxon>
        <taxon>Pseudomonadati</taxon>
        <taxon>Pseudomonadota</taxon>
        <taxon>Alphaproteobacteria</taxon>
        <taxon>Hyphomicrobiales</taxon>
        <taxon>Phyllobacteriaceae</taxon>
        <taxon>Chelativorans</taxon>
    </lineage>
</organism>
<dbReference type="Proteomes" id="UP001589755">
    <property type="component" value="Unassembled WGS sequence"/>
</dbReference>
<sequence length="200" mass="20900">MRGSSIGGLALAGLLLGGCAAIPGFGPPPVDAYDISAPMPPDSGRRLSRTQILVPEPSALKILDGQDLVVRAADGTVQLLGGARWSDRLPRLVQARLIEAYQRSGRIGGVGRPGEGLAIDYQVIVDIRTFEIRAGTSGERAHVELYARVLNDRNGVVRAGRSFTVTAPVVGSGAGAFVAALDRAFQSAAVEIVDWSIGVM</sequence>
<evidence type="ECO:0000259" key="1">
    <source>
        <dbReference type="Pfam" id="PF03886"/>
    </source>
</evidence>
<evidence type="ECO:0000313" key="3">
    <source>
        <dbReference type="Proteomes" id="UP001589755"/>
    </source>
</evidence>
<dbReference type="Gene3D" id="3.40.50.10610">
    <property type="entry name" value="ABC-type transport auxiliary lipoprotein component"/>
    <property type="match status" value="1"/>
</dbReference>
<protein>
    <submittedName>
        <fullName evidence="2">ABC-type transport auxiliary lipoprotein family protein</fullName>
    </submittedName>
</protein>
<reference evidence="2 3" key="1">
    <citation type="submission" date="2024-09" db="EMBL/GenBank/DDBJ databases">
        <authorList>
            <person name="Sun Q."/>
            <person name="Mori K."/>
        </authorList>
    </citation>
    <scope>NUCLEOTIDE SEQUENCE [LARGE SCALE GENOMIC DNA]</scope>
    <source>
        <strain evidence="2 3">CCM 8543</strain>
    </source>
</reference>
<dbReference type="EMBL" id="JBHLXD010000025">
    <property type="protein sequence ID" value="MFC0209641.1"/>
    <property type="molecule type" value="Genomic_DNA"/>
</dbReference>
<accession>A0ABV6DAJ7</accession>
<proteinExistence type="predicted"/>
<evidence type="ECO:0000313" key="2">
    <source>
        <dbReference type="EMBL" id="MFC0209641.1"/>
    </source>
</evidence>
<comment type="caution">
    <text evidence="2">The sequence shown here is derived from an EMBL/GenBank/DDBJ whole genome shotgun (WGS) entry which is preliminary data.</text>
</comment>
<dbReference type="RefSeq" id="WP_378074695.1">
    <property type="nucleotide sequence ID" value="NZ_JBHLXD010000025.1"/>
</dbReference>